<dbReference type="WBParaSite" id="BXY_0437100.1">
    <property type="protein sequence ID" value="BXY_0437100.1"/>
    <property type="gene ID" value="BXY_0437100"/>
</dbReference>
<gene>
    <name evidence="1" type="ORF">BXYJ_LOCUS8373</name>
</gene>
<proteinExistence type="predicted"/>
<keyword evidence="3" id="KW-1185">Reference proteome</keyword>
<sequence>MAPNSFFDDLMGDFDKIMGQEKPKIDFYTLQKTVPGHFAPTPVLYPTIHELKMERINKMKFESREMMQRAGFRFN</sequence>
<evidence type="ECO:0000313" key="1">
    <source>
        <dbReference type="EMBL" id="CAD5225096.1"/>
    </source>
</evidence>
<dbReference type="EMBL" id="CAJFDI010000004">
    <property type="protein sequence ID" value="CAD5225096.1"/>
    <property type="molecule type" value="Genomic_DNA"/>
</dbReference>
<dbReference type="Proteomes" id="UP000659654">
    <property type="component" value="Unassembled WGS sequence"/>
</dbReference>
<organism evidence="2 4">
    <name type="scientific">Bursaphelenchus xylophilus</name>
    <name type="common">Pinewood nematode worm</name>
    <name type="synonym">Aphelenchoides xylophilus</name>
    <dbReference type="NCBI Taxonomy" id="6326"/>
    <lineage>
        <taxon>Eukaryota</taxon>
        <taxon>Metazoa</taxon>
        <taxon>Ecdysozoa</taxon>
        <taxon>Nematoda</taxon>
        <taxon>Chromadorea</taxon>
        <taxon>Rhabditida</taxon>
        <taxon>Tylenchina</taxon>
        <taxon>Tylenchomorpha</taxon>
        <taxon>Aphelenchoidea</taxon>
        <taxon>Aphelenchoididae</taxon>
        <taxon>Bursaphelenchus</taxon>
    </lineage>
</organism>
<evidence type="ECO:0000313" key="3">
    <source>
        <dbReference type="Proteomes" id="UP000659654"/>
    </source>
</evidence>
<dbReference type="EMBL" id="CAJFCV020000004">
    <property type="protein sequence ID" value="CAG9114102.1"/>
    <property type="molecule type" value="Genomic_DNA"/>
</dbReference>
<reference evidence="4" key="1">
    <citation type="submission" date="2016-11" db="UniProtKB">
        <authorList>
            <consortium name="WormBaseParasite"/>
        </authorList>
    </citation>
    <scope>IDENTIFICATION</scope>
</reference>
<dbReference type="Proteomes" id="UP000095284">
    <property type="component" value="Unplaced"/>
</dbReference>
<evidence type="ECO:0000313" key="2">
    <source>
        <dbReference type="Proteomes" id="UP000095284"/>
    </source>
</evidence>
<protein>
    <submittedName>
        <fullName evidence="1">(pine wood nematode) hypothetical protein</fullName>
    </submittedName>
</protein>
<dbReference type="AlphaFoldDB" id="A0A1I7RUG1"/>
<reference evidence="1" key="2">
    <citation type="submission" date="2020-09" db="EMBL/GenBank/DDBJ databases">
        <authorList>
            <person name="Kikuchi T."/>
        </authorList>
    </citation>
    <scope>NUCLEOTIDE SEQUENCE</scope>
    <source>
        <strain evidence="1">Ka4C1</strain>
    </source>
</reference>
<evidence type="ECO:0000313" key="4">
    <source>
        <dbReference type="WBParaSite" id="BXY_0437100.1"/>
    </source>
</evidence>
<dbReference type="Proteomes" id="UP000582659">
    <property type="component" value="Unassembled WGS sequence"/>
</dbReference>
<name>A0A1I7RUG1_BURXY</name>
<accession>A0A1I7RUG1</accession>